<evidence type="ECO:0000313" key="2">
    <source>
        <dbReference type="EMBL" id="MCV9929333.1"/>
    </source>
</evidence>
<protein>
    <submittedName>
        <fullName evidence="2">Uncharacterized protein</fullName>
    </submittedName>
</protein>
<evidence type="ECO:0000256" key="1">
    <source>
        <dbReference type="SAM" id="Phobius"/>
    </source>
</evidence>
<dbReference type="AlphaFoldDB" id="A0A9X2ZKG5"/>
<comment type="caution">
    <text evidence="2">The sequence shown here is derived from an EMBL/GenBank/DDBJ whole genome shotgun (WGS) entry which is preliminary data.</text>
</comment>
<evidence type="ECO:0000313" key="3">
    <source>
        <dbReference type="Proteomes" id="UP001151079"/>
    </source>
</evidence>
<dbReference type="RefSeq" id="WP_264207423.1">
    <property type="nucleotide sequence ID" value="NZ_JAOZEW010000018.1"/>
</dbReference>
<proteinExistence type="predicted"/>
<accession>A0A9X2ZKG5</accession>
<keyword evidence="3" id="KW-1185">Reference proteome</keyword>
<keyword evidence="1" id="KW-0472">Membrane</keyword>
<gene>
    <name evidence="2" type="ORF">OIU83_16825</name>
</gene>
<organism evidence="2 3">
    <name type="scientific">Flavobacterium shii</name>
    <dbReference type="NCBI Taxonomy" id="2987687"/>
    <lineage>
        <taxon>Bacteria</taxon>
        <taxon>Pseudomonadati</taxon>
        <taxon>Bacteroidota</taxon>
        <taxon>Flavobacteriia</taxon>
        <taxon>Flavobacteriales</taxon>
        <taxon>Flavobacteriaceae</taxon>
        <taxon>Flavobacterium</taxon>
    </lineage>
</organism>
<name>A0A9X2ZKG5_9FLAO</name>
<dbReference type="EMBL" id="JAOZEW010000018">
    <property type="protein sequence ID" value="MCV9929333.1"/>
    <property type="molecule type" value="Genomic_DNA"/>
</dbReference>
<sequence>MQEKSKKRKVITQVIIAVVVVAILAISANLIQYYFFKGPSAVDKHMTELVTKYNKNCPLTIQEGIRLDSVSLIQEKVAQYNLTLVNNDKETTDVGALSKNIEESLLSTAKANPGLKDFRDNNFTLIYSYNDKKNEFLFKIKIIPEQYK</sequence>
<keyword evidence="1" id="KW-0812">Transmembrane</keyword>
<reference evidence="2" key="1">
    <citation type="submission" date="2022-10" db="EMBL/GenBank/DDBJ databases">
        <title>Two novel species of Flavobacterium.</title>
        <authorList>
            <person name="Liu Q."/>
            <person name="Xin Y.-H."/>
        </authorList>
    </citation>
    <scope>NUCLEOTIDE SEQUENCE</scope>
    <source>
        <strain evidence="2">LS1R49</strain>
    </source>
</reference>
<dbReference type="Proteomes" id="UP001151079">
    <property type="component" value="Unassembled WGS sequence"/>
</dbReference>
<keyword evidence="1" id="KW-1133">Transmembrane helix</keyword>
<feature type="transmembrane region" description="Helical" evidence="1">
    <location>
        <begin position="12"/>
        <end position="36"/>
    </location>
</feature>